<reference evidence="9 10" key="1">
    <citation type="submission" date="2020-12" db="EMBL/GenBank/DDBJ databases">
        <title>Sulforoseuscoccus oceanibium gen. nov., sp. nov., a representative of the phylum Verrucomicrobia with special cytoplasmic membrane, and proposal of Sulforoseuscoccusaceae fam. nov.</title>
        <authorList>
            <person name="Xi F."/>
        </authorList>
    </citation>
    <scope>NUCLEOTIDE SEQUENCE [LARGE SCALE GENOMIC DNA]</scope>
    <source>
        <strain evidence="9 10">T37</strain>
    </source>
</reference>
<gene>
    <name evidence="9" type="ORF">G3M56_000590</name>
</gene>
<dbReference type="GO" id="GO:0000166">
    <property type="term" value="F:nucleotide binding"/>
    <property type="evidence" value="ECO:0007669"/>
    <property type="project" value="UniProtKB-KW"/>
</dbReference>
<dbReference type="Pfam" id="PF07683">
    <property type="entry name" value="CobW_C"/>
    <property type="match status" value="1"/>
</dbReference>
<evidence type="ECO:0000256" key="2">
    <source>
        <dbReference type="ARBA" id="ARBA00022801"/>
    </source>
</evidence>
<dbReference type="Pfam" id="PF02492">
    <property type="entry name" value="cobW"/>
    <property type="match status" value="1"/>
</dbReference>
<sequence length="321" mass="35113">MKQARTPLVLLIGFLGSGKTTLLEKLLPVLGGMGRRPHVILNDYKNADVDSARLAALTDLVEPIHGSCVCCDSRDELFDALERVPEEEGTMVLVEANGTTDALELVELLAMDRRAGRFSPPVQVSTVDANRWQRRLWHNRLERSQLVTAGLAWVTRVDEVKPERRDQVVAALEKMGAEIYHGEVAPLAERLGSMDAPRAVVESHGDDCECCGGHGHGHHHHSDHHFASAERSLPPVVDRDALVSLVAEMPDEVVRVKGVCFFEDGGAPHLFQRVEGERKPTVIPLEVQPQTGPVMVLIGARLPMEEIDAQLATLAAVEAAD</sequence>
<evidence type="ECO:0000256" key="5">
    <source>
        <dbReference type="ARBA" id="ARBA00045658"/>
    </source>
</evidence>
<evidence type="ECO:0000256" key="1">
    <source>
        <dbReference type="ARBA" id="ARBA00022741"/>
    </source>
</evidence>
<dbReference type="Proteomes" id="UP000475117">
    <property type="component" value="Chromosome"/>
</dbReference>
<keyword evidence="3" id="KW-0143">Chaperone</keyword>
<dbReference type="RefSeq" id="WP_164364978.1">
    <property type="nucleotide sequence ID" value="NZ_CP066776.1"/>
</dbReference>
<keyword evidence="1" id="KW-0547">Nucleotide-binding</keyword>
<evidence type="ECO:0000259" key="7">
    <source>
        <dbReference type="Pfam" id="PF02492"/>
    </source>
</evidence>
<evidence type="ECO:0000259" key="8">
    <source>
        <dbReference type="Pfam" id="PF07683"/>
    </source>
</evidence>
<accession>A0A6B3LDI1</accession>
<keyword evidence="10" id="KW-1185">Reference proteome</keyword>
<evidence type="ECO:0000313" key="9">
    <source>
        <dbReference type="EMBL" id="QQL45119.1"/>
    </source>
</evidence>
<evidence type="ECO:0000256" key="4">
    <source>
        <dbReference type="ARBA" id="ARBA00034320"/>
    </source>
</evidence>
<comment type="catalytic activity">
    <reaction evidence="6">
        <text>GTP + H2O = GDP + phosphate + H(+)</text>
        <dbReference type="Rhea" id="RHEA:19669"/>
        <dbReference type="ChEBI" id="CHEBI:15377"/>
        <dbReference type="ChEBI" id="CHEBI:15378"/>
        <dbReference type="ChEBI" id="CHEBI:37565"/>
        <dbReference type="ChEBI" id="CHEBI:43474"/>
        <dbReference type="ChEBI" id="CHEBI:58189"/>
    </reaction>
    <physiologicalReaction direction="left-to-right" evidence="6">
        <dbReference type="Rhea" id="RHEA:19670"/>
    </physiologicalReaction>
</comment>
<comment type="function">
    <text evidence="5">Zinc chaperone that directly transfers zinc cofactor to target proteins, thereby activating them. Zinc is transferred from the CXCC motif in the GTPase domain to the zinc binding site in target proteins in a process requiring GTP hydrolysis.</text>
</comment>
<evidence type="ECO:0000256" key="6">
    <source>
        <dbReference type="ARBA" id="ARBA00049117"/>
    </source>
</evidence>
<dbReference type="InterPro" id="IPR051316">
    <property type="entry name" value="Zinc-reg_GTPase_activator"/>
</dbReference>
<keyword evidence="2" id="KW-0378">Hydrolase</keyword>
<dbReference type="EMBL" id="CP066776">
    <property type="protein sequence ID" value="QQL45119.1"/>
    <property type="molecule type" value="Genomic_DNA"/>
</dbReference>
<dbReference type="InterPro" id="IPR027417">
    <property type="entry name" value="P-loop_NTPase"/>
</dbReference>
<dbReference type="InterPro" id="IPR036627">
    <property type="entry name" value="CobW-likC_sf"/>
</dbReference>
<feature type="domain" description="CobW/HypB/UreG nucleotide-binding" evidence="7">
    <location>
        <begin position="8"/>
        <end position="175"/>
    </location>
</feature>
<dbReference type="GO" id="GO:0016787">
    <property type="term" value="F:hydrolase activity"/>
    <property type="evidence" value="ECO:0007669"/>
    <property type="project" value="UniProtKB-KW"/>
</dbReference>
<dbReference type="InterPro" id="IPR003495">
    <property type="entry name" value="CobW/HypB/UreG_nucleotide-bd"/>
</dbReference>
<dbReference type="KEGG" id="soa:G3M56_000590"/>
<dbReference type="SUPFAM" id="SSF90002">
    <property type="entry name" value="Hypothetical protein YjiA, C-terminal domain"/>
    <property type="match status" value="1"/>
</dbReference>
<evidence type="ECO:0000313" key="10">
    <source>
        <dbReference type="Proteomes" id="UP000475117"/>
    </source>
</evidence>
<proteinExistence type="inferred from homology"/>
<dbReference type="PANTHER" id="PTHR13748">
    <property type="entry name" value="COBW-RELATED"/>
    <property type="match status" value="1"/>
</dbReference>
<dbReference type="InterPro" id="IPR011629">
    <property type="entry name" value="CobW-like_C"/>
</dbReference>
<organism evidence="9 10">
    <name type="scientific">Sulfuriroseicoccus oceanibius</name>
    <dbReference type="NCBI Taxonomy" id="2707525"/>
    <lineage>
        <taxon>Bacteria</taxon>
        <taxon>Pseudomonadati</taxon>
        <taxon>Verrucomicrobiota</taxon>
        <taxon>Verrucomicrobiia</taxon>
        <taxon>Verrucomicrobiales</taxon>
        <taxon>Verrucomicrobiaceae</taxon>
        <taxon>Sulfuriroseicoccus</taxon>
    </lineage>
</organism>
<comment type="similarity">
    <text evidence="4">Belongs to the SIMIBI class G3E GTPase family. ZNG1 subfamily.</text>
</comment>
<dbReference type="Gene3D" id="3.40.50.300">
    <property type="entry name" value="P-loop containing nucleotide triphosphate hydrolases"/>
    <property type="match status" value="1"/>
</dbReference>
<protein>
    <submittedName>
        <fullName evidence="9">GTP-binding protein</fullName>
    </submittedName>
</protein>
<evidence type="ECO:0000256" key="3">
    <source>
        <dbReference type="ARBA" id="ARBA00023186"/>
    </source>
</evidence>
<dbReference type="Gene3D" id="3.30.1220.10">
    <property type="entry name" value="CobW-like, C-terminal domain"/>
    <property type="match status" value="1"/>
</dbReference>
<dbReference type="SUPFAM" id="SSF52540">
    <property type="entry name" value="P-loop containing nucleoside triphosphate hydrolases"/>
    <property type="match status" value="1"/>
</dbReference>
<name>A0A6B3LDI1_9BACT</name>
<dbReference type="AlphaFoldDB" id="A0A6B3LDI1"/>
<feature type="domain" description="CobW C-terminal" evidence="8">
    <location>
        <begin position="236"/>
        <end position="313"/>
    </location>
</feature>